<dbReference type="EnsemblPlants" id="AET2Gv21233500.1">
    <property type="protein sequence ID" value="AET2Gv21233500.1"/>
    <property type="gene ID" value="AET2Gv21233500"/>
</dbReference>
<keyword evidence="2" id="KW-1185">Reference proteome</keyword>
<dbReference type="Proteomes" id="UP000015105">
    <property type="component" value="Chromosome 2D"/>
</dbReference>
<accession>A0A453DGD5</accession>
<dbReference type="AlphaFoldDB" id="A0A453DGD5"/>
<sequence length="67" mass="7528">IPSVPVDMLGTDMLFQATIQNNMNYNSMNHSNVPLLFSCKTICSFVTAQHTKTEIHKQNCHHAVVLL</sequence>
<dbReference type="Gramene" id="AET2Gv21233500.1">
    <property type="protein sequence ID" value="AET2Gv21233500.1"/>
    <property type="gene ID" value="AET2Gv21233500"/>
</dbReference>
<name>A0A453DGD5_AEGTS</name>
<reference evidence="1" key="3">
    <citation type="journal article" date="2017" name="Nature">
        <title>Genome sequence of the progenitor of the wheat D genome Aegilops tauschii.</title>
        <authorList>
            <person name="Luo M.C."/>
            <person name="Gu Y.Q."/>
            <person name="Puiu D."/>
            <person name="Wang H."/>
            <person name="Twardziok S.O."/>
            <person name="Deal K.R."/>
            <person name="Huo N."/>
            <person name="Zhu T."/>
            <person name="Wang L."/>
            <person name="Wang Y."/>
            <person name="McGuire P.E."/>
            <person name="Liu S."/>
            <person name="Long H."/>
            <person name="Ramasamy R.K."/>
            <person name="Rodriguez J.C."/>
            <person name="Van S.L."/>
            <person name="Yuan L."/>
            <person name="Wang Z."/>
            <person name="Xia Z."/>
            <person name="Xiao L."/>
            <person name="Anderson O.D."/>
            <person name="Ouyang S."/>
            <person name="Liang Y."/>
            <person name="Zimin A.V."/>
            <person name="Pertea G."/>
            <person name="Qi P."/>
            <person name="Bennetzen J.L."/>
            <person name="Dai X."/>
            <person name="Dawson M.W."/>
            <person name="Muller H.G."/>
            <person name="Kugler K."/>
            <person name="Rivarola-Duarte L."/>
            <person name="Spannagl M."/>
            <person name="Mayer K.F.X."/>
            <person name="Lu F.H."/>
            <person name="Bevan M.W."/>
            <person name="Leroy P."/>
            <person name="Li P."/>
            <person name="You F.M."/>
            <person name="Sun Q."/>
            <person name="Liu Z."/>
            <person name="Lyons E."/>
            <person name="Wicker T."/>
            <person name="Salzberg S.L."/>
            <person name="Devos K.M."/>
            <person name="Dvorak J."/>
        </authorList>
    </citation>
    <scope>NUCLEOTIDE SEQUENCE [LARGE SCALE GENOMIC DNA]</scope>
    <source>
        <strain evidence="1">cv. AL8/78</strain>
    </source>
</reference>
<evidence type="ECO:0000313" key="1">
    <source>
        <dbReference type="EnsemblPlants" id="AET2Gv21233500.1"/>
    </source>
</evidence>
<reference evidence="1" key="5">
    <citation type="journal article" date="2021" name="G3 (Bethesda)">
        <title>Aegilops tauschii genome assembly Aet v5.0 features greater sequence contiguity and improved annotation.</title>
        <authorList>
            <person name="Wang L."/>
            <person name="Zhu T."/>
            <person name="Rodriguez J.C."/>
            <person name="Deal K.R."/>
            <person name="Dubcovsky J."/>
            <person name="McGuire P.E."/>
            <person name="Lux T."/>
            <person name="Spannagl M."/>
            <person name="Mayer K.F.X."/>
            <person name="Baldrich P."/>
            <person name="Meyers B.C."/>
            <person name="Huo N."/>
            <person name="Gu Y.Q."/>
            <person name="Zhou H."/>
            <person name="Devos K.M."/>
            <person name="Bennetzen J.L."/>
            <person name="Unver T."/>
            <person name="Budak H."/>
            <person name="Gulick P.J."/>
            <person name="Galiba G."/>
            <person name="Kalapos B."/>
            <person name="Nelson D.R."/>
            <person name="Li P."/>
            <person name="You F.M."/>
            <person name="Luo M.C."/>
            <person name="Dvorak J."/>
        </authorList>
    </citation>
    <scope>NUCLEOTIDE SEQUENCE [LARGE SCALE GENOMIC DNA]</scope>
    <source>
        <strain evidence="1">cv. AL8/78</strain>
    </source>
</reference>
<reference evidence="1" key="4">
    <citation type="submission" date="2019-03" db="UniProtKB">
        <authorList>
            <consortium name="EnsemblPlants"/>
        </authorList>
    </citation>
    <scope>IDENTIFICATION</scope>
</reference>
<protein>
    <submittedName>
        <fullName evidence="1">Uncharacterized protein</fullName>
    </submittedName>
</protein>
<proteinExistence type="predicted"/>
<evidence type="ECO:0000313" key="2">
    <source>
        <dbReference type="Proteomes" id="UP000015105"/>
    </source>
</evidence>
<reference evidence="2" key="1">
    <citation type="journal article" date="2014" name="Science">
        <title>Ancient hybridizations among the ancestral genomes of bread wheat.</title>
        <authorList>
            <consortium name="International Wheat Genome Sequencing Consortium,"/>
            <person name="Marcussen T."/>
            <person name="Sandve S.R."/>
            <person name="Heier L."/>
            <person name="Spannagl M."/>
            <person name="Pfeifer M."/>
            <person name="Jakobsen K.S."/>
            <person name="Wulff B.B."/>
            <person name="Steuernagel B."/>
            <person name="Mayer K.F."/>
            <person name="Olsen O.A."/>
        </authorList>
    </citation>
    <scope>NUCLEOTIDE SEQUENCE [LARGE SCALE GENOMIC DNA]</scope>
    <source>
        <strain evidence="2">cv. AL8/78</strain>
    </source>
</reference>
<organism evidence="1 2">
    <name type="scientific">Aegilops tauschii subsp. strangulata</name>
    <name type="common">Goatgrass</name>
    <dbReference type="NCBI Taxonomy" id="200361"/>
    <lineage>
        <taxon>Eukaryota</taxon>
        <taxon>Viridiplantae</taxon>
        <taxon>Streptophyta</taxon>
        <taxon>Embryophyta</taxon>
        <taxon>Tracheophyta</taxon>
        <taxon>Spermatophyta</taxon>
        <taxon>Magnoliopsida</taxon>
        <taxon>Liliopsida</taxon>
        <taxon>Poales</taxon>
        <taxon>Poaceae</taxon>
        <taxon>BOP clade</taxon>
        <taxon>Pooideae</taxon>
        <taxon>Triticodae</taxon>
        <taxon>Triticeae</taxon>
        <taxon>Triticinae</taxon>
        <taxon>Aegilops</taxon>
    </lineage>
</organism>
<reference evidence="2" key="2">
    <citation type="journal article" date="2017" name="Nat. Plants">
        <title>The Aegilops tauschii genome reveals multiple impacts of transposons.</title>
        <authorList>
            <person name="Zhao G."/>
            <person name="Zou C."/>
            <person name="Li K."/>
            <person name="Wang K."/>
            <person name="Li T."/>
            <person name="Gao L."/>
            <person name="Zhang X."/>
            <person name="Wang H."/>
            <person name="Yang Z."/>
            <person name="Liu X."/>
            <person name="Jiang W."/>
            <person name="Mao L."/>
            <person name="Kong X."/>
            <person name="Jiao Y."/>
            <person name="Jia J."/>
        </authorList>
    </citation>
    <scope>NUCLEOTIDE SEQUENCE [LARGE SCALE GENOMIC DNA]</scope>
    <source>
        <strain evidence="2">cv. AL8/78</strain>
    </source>
</reference>